<evidence type="ECO:0000256" key="15">
    <source>
        <dbReference type="RuleBase" id="RU003848"/>
    </source>
</evidence>
<dbReference type="AlphaFoldDB" id="A0A1V5T034"/>
<dbReference type="PANTHER" id="PTHR33445:SF2">
    <property type="entry name" value="ATP SYNTHASE SUBUNIT B', CHLOROPLASTIC"/>
    <property type="match status" value="1"/>
</dbReference>
<dbReference type="HAMAP" id="MF_01398">
    <property type="entry name" value="ATP_synth_b_bprime"/>
    <property type="match status" value="1"/>
</dbReference>
<evidence type="ECO:0000256" key="12">
    <source>
        <dbReference type="ARBA" id="ARBA00026054"/>
    </source>
</evidence>
<comment type="function">
    <text evidence="10 14">F(1)F(0) ATP synthase produces ATP from ADP in the presence of a proton or sodium gradient. F-type ATPases consist of two structural domains, F(1) containing the extramembraneous catalytic core and F(0) containing the membrane proton channel, linked together by a central stalk and a peripheral stalk. During catalysis, ATP synthesis in the catalytic domain of F(1) is coupled via a rotary mechanism of the central stalk subunits to proton translocation.</text>
</comment>
<dbReference type="EMBL" id="MWBQ01000040">
    <property type="protein sequence ID" value="OQA60130.1"/>
    <property type="molecule type" value="Genomic_DNA"/>
</dbReference>
<proteinExistence type="inferred from homology"/>
<keyword evidence="2 14" id="KW-0813">Transport</keyword>
<feature type="transmembrane region" description="Helical" evidence="14">
    <location>
        <begin position="6"/>
        <end position="27"/>
    </location>
</feature>
<dbReference type="GO" id="GO:0012505">
    <property type="term" value="C:endomembrane system"/>
    <property type="evidence" value="ECO:0007669"/>
    <property type="project" value="UniProtKB-SubCell"/>
</dbReference>
<evidence type="ECO:0000256" key="4">
    <source>
        <dbReference type="ARBA" id="ARBA00022692"/>
    </source>
</evidence>
<comment type="subunit">
    <text evidence="12">F-type ATPases have 2 components, F(1) - the catalytic core - and F(0) - the membrane proton channel. F(1) has five subunits: alpha(3), beta(3), gamma(1), delta(1), epsilon(1). F(0) has four main subunits: a(1), b(2) and c(10-14). The alpha and beta chains form an alternating ring which encloses part of the gamma chain. F(1) is attached to F(0) by a central stalk formed by the gamma and epsilon chains, while a peripheral stalk is formed by the delta and b chains.</text>
</comment>
<dbReference type="GO" id="GO:0046933">
    <property type="term" value="F:proton-transporting ATP synthase activity, rotational mechanism"/>
    <property type="evidence" value="ECO:0007669"/>
    <property type="project" value="UniProtKB-UniRule"/>
</dbReference>
<keyword evidence="7 14" id="KW-0406">Ion transport</keyword>
<evidence type="ECO:0000256" key="9">
    <source>
        <dbReference type="ARBA" id="ARBA00023310"/>
    </source>
</evidence>
<keyword evidence="4 14" id="KW-0812">Transmembrane</keyword>
<dbReference type="InterPro" id="IPR002146">
    <property type="entry name" value="ATP_synth_b/b'su_bac/chlpt"/>
</dbReference>
<dbReference type="GO" id="GO:0005886">
    <property type="term" value="C:plasma membrane"/>
    <property type="evidence" value="ECO:0007669"/>
    <property type="project" value="UniProtKB-SubCell"/>
</dbReference>
<dbReference type="InterPro" id="IPR005864">
    <property type="entry name" value="ATP_synth_F0_bsu_bac"/>
</dbReference>
<dbReference type="NCBIfam" id="TIGR01144">
    <property type="entry name" value="ATP_synt_b"/>
    <property type="match status" value="1"/>
</dbReference>
<dbReference type="Pfam" id="PF00430">
    <property type="entry name" value="ATP-synt_B"/>
    <property type="match status" value="1"/>
</dbReference>
<keyword evidence="14" id="KW-1003">Cell membrane</keyword>
<evidence type="ECO:0000256" key="10">
    <source>
        <dbReference type="ARBA" id="ARBA00025198"/>
    </source>
</evidence>
<comment type="function">
    <text evidence="11">Component of the F(0) channel, it forms part of the peripheral stalk, linking F(1) to F(0). The b'-subunit is a diverged and duplicated form of b found in plants and photosynthetic bacteria.</text>
</comment>
<keyword evidence="5 14" id="KW-0375">Hydrogen ion transport</keyword>
<keyword evidence="9 14" id="KW-0066">ATP synthesis</keyword>
<evidence type="ECO:0000256" key="11">
    <source>
        <dbReference type="ARBA" id="ARBA00025614"/>
    </source>
</evidence>
<protein>
    <recommendedName>
        <fullName evidence="14">ATP synthase subunit b</fullName>
    </recommendedName>
    <alternativeName>
        <fullName evidence="14">ATP synthase F(0) sector subunit b</fullName>
    </alternativeName>
    <alternativeName>
        <fullName evidence="14">ATPase subunit I</fullName>
    </alternativeName>
    <alternativeName>
        <fullName evidence="14">F-type ATPase subunit b</fullName>
        <shortName evidence="14">F-ATPase subunit b</shortName>
    </alternativeName>
</protein>
<comment type="subcellular location">
    <subcellularLocation>
        <location evidence="14">Cell membrane</location>
        <topology evidence="14">Single-pass membrane protein</topology>
    </subcellularLocation>
    <subcellularLocation>
        <location evidence="13">Endomembrane system</location>
        <topology evidence="13">Single-pass membrane protein</topology>
    </subcellularLocation>
</comment>
<sequence length="173" mass="20498">MISIDRSIIFQIINFLVLVALLFRFLFKPVVQALDKRSNHIREEMEKIEKEKKAAEEMRLKYEEESKNIHIKFQEMQEIANQEAVKIKSKIIDEAYQESEKIKQTAEEKARIEIDKLYSELKLDIIDISTEMAAKLLRERIDISKQDQLIEQLLEEAIDKIEIKSDVQYGQQQ</sequence>
<dbReference type="GO" id="GO:0046961">
    <property type="term" value="F:proton-transporting ATPase activity, rotational mechanism"/>
    <property type="evidence" value="ECO:0007669"/>
    <property type="project" value="TreeGrafter"/>
</dbReference>
<evidence type="ECO:0000256" key="7">
    <source>
        <dbReference type="ARBA" id="ARBA00023065"/>
    </source>
</evidence>
<dbReference type="Proteomes" id="UP000485569">
    <property type="component" value="Unassembled WGS sequence"/>
</dbReference>
<comment type="similarity">
    <text evidence="1 14 15">Belongs to the ATPase B chain family.</text>
</comment>
<evidence type="ECO:0000256" key="8">
    <source>
        <dbReference type="ARBA" id="ARBA00023136"/>
    </source>
</evidence>
<dbReference type="PANTHER" id="PTHR33445">
    <property type="entry name" value="ATP SYNTHASE SUBUNIT B', CHLOROPLASTIC"/>
    <property type="match status" value="1"/>
</dbReference>
<evidence type="ECO:0000256" key="6">
    <source>
        <dbReference type="ARBA" id="ARBA00022989"/>
    </source>
</evidence>
<dbReference type="CDD" id="cd06503">
    <property type="entry name" value="ATP-synt_Fo_b"/>
    <property type="match status" value="1"/>
</dbReference>
<evidence type="ECO:0000313" key="17">
    <source>
        <dbReference type="EMBL" id="OQA60130.1"/>
    </source>
</evidence>
<keyword evidence="6 14" id="KW-1133">Transmembrane helix</keyword>
<keyword evidence="8 14" id="KW-0472">Membrane</keyword>
<comment type="subunit">
    <text evidence="14">F-type ATPases have 2 components, F(1) - the catalytic core - and F(0) - the membrane proton channel. F(1) has five subunits: alpha(3), beta(3), gamma(1), delta(1), epsilon(1). F(0) has three main subunits: a(1), b(2) and c(10-14). The alpha and beta chains form an alternating ring which encloses part of the gamma chain. F(1) is attached to F(0) by a central stalk formed by the gamma and epsilon chains, while a peripheral stalk is formed by the delta and b chains.</text>
</comment>
<accession>A0A1V5T034</accession>
<feature type="coiled-coil region" evidence="16">
    <location>
        <begin position="31"/>
        <end position="68"/>
    </location>
</feature>
<dbReference type="GO" id="GO:0045259">
    <property type="term" value="C:proton-transporting ATP synthase complex"/>
    <property type="evidence" value="ECO:0007669"/>
    <property type="project" value="UniProtKB-KW"/>
</dbReference>
<evidence type="ECO:0000256" key="2">
    <source>
        <dbReference type="ARBA" id="ARBA00022448"/>
    </source>
</evidence>
<keyword evidence="3 14" id="KW-0138">CF(0)</keyword>
<organism evidence="17">
    <name type="scientific">Candidatus Atribacter allofermentans</name>
    <dbReference type="NCBI Taxonomy" id="1852833"/>
    <lineage>
        <taxon>Bacteria</taxon>
        <taxon>Pseudomonadati</taxon>
        <taxon>Atribacterota</taxon>
        <taxon>Atribacteria</taxon>
        <taxon>Atribacterales</taxon>
        <taxon>Atribacteraceae</taxon>
        <taxon>Atribacter</taxon>
    </lineage>
</organism>
<comment type="caution">
    <text evidence="17">The sequence shown here is derived from an EMBL/GenBank/DDBJ whole genome shotgun (WGS) entry which is preliminary data.</text>
</comment>
<reference evidence="17" key="1">
    <citation type="submission" date="2017-02" db="EMBL/GenBank/DDBJ databases">
        <title>Delving into the versatile metabolic prowess of the omnipresent phylum Bacteroidetes.</title>
        <authorList>
            <person name="Nobu M.K."/>
            <person name="Mei R."/>
            <person name="Narihiro T."/>
            <person name="Kuroda K."/>
            <person name="Liu W.-T."/>
        </authorList>
    </citation>
    <scope>NUCLEOTIDE SEQUENCE</scope>
    <source>
        <strain evidence="17">ADurb.Bin276</strain>
    </source>
</reference>
<evidence type="ECO:0000256" key="3">
    <source>
        <dbReference type="ARBA" id="ARBA00022547"/>
    </source>
</evidence>
<evidence type="ECO:0000256" key="13">
    <source>
        <dbReference type="ARBA" id="ARBA00037847"/>
    </source>
</evidence>
<evidence type="ECO:0000256" key="5">
    <source>
        <dbReference type="ARBA" id="ARBA00022781"/>
    </source>
</evidence>
<keyword evidence="16" id="KW-0175">Coiled coil</keyword>
<evidence type="ECO:0000256" key="1">
    <source>
        <dbReference type="ARBA" id="ARBA00005513"/>
    </source>
</evidence>
<evidence type="ECO:0000256" key="14">
    <source>
        <dbReference type="HAMAP-Rule" id="MF_01398"/>
    </source>
</evidence>
<gene>
    <name evidence="14 17" type="primary">atpF</name>
    <name evidence="17" type="ORF">BWY41_00673</name>
</gene>
<dbReference type="InterPro" id="IPR050059">
    <property type="entry name" value="ATP_synthase_B_chain"/>
</dbReference>
<evidence type="ECO:0000256" key="16">
    <source>
        <dbReference type="SAM" id="Coils"/>
    </source>
</evidence>
<name>A0A1V5T034_9BACT</name>